<dbReference type="AlphaFoldDB" id="A0AAE3GK12"/>
<feature type="domain" description="NAD(P)-binding" evidence="1">
    <location>
        <begin position="8"/>
        <end position="200"/>
    </location>
</feature>
<sequence>MSGIVVFGAGGRAGRQVVAEARGRGHQVTAVVRDPAKYAELAGAGVRVEAGDVTDGAAVADLVAGHDAVVSMAAVYGPGTNPPAFFVDSTRALLAGVARAGIGRLVVGGLGALLPDDTGTRFVDAMDLPAEAREFCLAHAAGLDVLRAEGDAVDWLYLSPCGDFDHDGARTGGYRVGERADMANRISYADFAIAVLDEVDTPQHHRTHLGVLG</sequence>
<dbReference type="InterPro" id="IPR016040">
    <property type="entry name" value="NAD(P)-bd_dom"/>
</dbReference>
<dbReference type="InterPro" id="IPR036291">
    <property type="entry name" value="NAD(P)-bd_dom_sf"/>
</dbReference>
<dbReference type="GO" id="GO:0016646">
    <property type="term" value="F:oxidoreductase activity, acting on the CH-NH group of donors, NAD or NADP as acceptor"/>
    <property type="evidence" value="ECO:0007669"/>
    <property type="project" value="TreeGrafter"/>
</dbReference>
<dbReference type="RefSeq" id="WP_253777010.1">
    <property type="nucleotide sequence ID" value="NZ_JAMTCK010000015.1"/>
</dbReference>
<evidence type="ECO:0000313" key="2">
    <source>
        <dbReference type="EMBL" id="MCP2168837.1"/>
    </source>
</evidence>
<dbReference type="PANTHER" id="PTHR43355">
    <property type="entry name" value="FLAVIN REDUCTASE (NADPH)"/>
    <property type="match status" value="1"/>
</dbReference>
<dbReference type="Proteomes" id="UP001206128">
    <property type="component" value="Unassembled WGS sequence"/>
</dbReference>
<keyword evidence="3" id="KW-1185">Reference proteome</keyword>
<dbReference type="Pfam" id="PF13460">
    <property type="entry name" value="NAD_binding_10"/>
    <property type="match status" value="1"/>
</dbReference>
<dbReference type="SUPFAM" id="SSF51735">
    <property type="entry name" value="NAD(P)-binding Rossmann-fold domains"/>
    <property type="match status" value="1"/>
</dbReference>
<comment type="caution">
    <text evidence="2">The sequence shown here is derived from an EMBL/GenBank/DDBJ whole genome shotgun (WGS) entry which is preliminary data.</text>
</comment>
<dbReference type="InterPro" id="IPR051606">
    <property type="entry name" value="Polyketide_Oxido-like"/>
</dbReference>
<protein>
    <recommendedName>
        <fullName evidence="1">NAD(P)-binding domain-containing protein</fullName>
    </recommendedName>
</protein>
<dbReference type="PANTHER" id="PTHR43355:SF2">
    <property type="entry name" value="FLAVIN REDUCTASE (NADPH)"/>
    <property type="match status" value="1"/>
</dbReference>
<proteinExistence type="predicted"/>
<evidence type="ECO:0000313" key="3">
    <source>
        <dbReference type="Proteomes" id="UP001206128"/>
    </source>
</evidence>
<gene>
    <name evidence="2" type="ORF">LX83_005715</name>
</gene>
<organism evidence="2 3">
    <name type="scientific">Goodfellowiella coeruleoviolacea</name>
    <dbReference type="NCBI Taxonomy" id="334858"/>
    <lineage>
        <taxon>Bacteria</taxon>
        <taxon>Bacillati</taxon>
        <taxon>Actinomycetota</taxon>
        <taxon>Actinomycetes</taxon>
        <taxon>Pseudonocardiales</taxon>
        <taxon>Pseudonocardiaceae</taxon>
        <taxon>Goodfellowiella</taxon>
    </lineage>
</organism>
<accession>A0AAE3GK12</accession>
<evidence type="ECO:0000259" key="1">
    <source>
        <dbReference type="Pfam" id="PF13460"/>
    </source>
</evidence>
<name>A0AAE3GK12_9PSEU</name>
<dbReference type="Gene3D" id="3.40.50.720">
    <property type="entry name" value="NAD(P)-binding Rossmann-like Domain"/>
    <property type="match status" value="1"/>
</dbReference>
<dbReference type="EMBL" id="JAMTCK010000015">
    <property type="protein sequence ID" value="MCP2168837.1"/>
    <property type="molecule type" value="Genomic_DNA"/>
</dbReference>
<reference evidence="2" key="1">
    <citation type="submission" date="2022-06" db="EMBL/GenBank/DDBJ databases">
        <title>Genomic Encyclopedia of Archaeal and Bacterial Type Strains, Phase II (KMG-II): from individual species to whole genera.</title>
        <authorList>
            <person name="Goeker M."/>
        </authorList>
    </citation>
    <scope>NUCLEOTIDE SEQUENCE</scope>
    <source>
        <strain evidence="2">DSM 43935</strain>
    </source>
</reference>